<protein>
    <submittedName>
        <fullName evidence="2">Uncharacterized protein</fullName>
    </submittedName>
</protein>
<proteinExistence type="predicted"/>
<dbReference type="AlphaFoldDB" id="A0A914Q4C2"/>
<accession>A0A914Q4C2</accession>
<organism evidence="1 2">
    <name type="scientific">Panagrolaimus davidi</name>
    <dbReference type="NCBI Taxonomy" id="227884"/>
    <lineage>
        <taxon>Eukaryota</taxon>
        <taxon>Metazoa</taxon>
        <taxon>Ecdysozoa</taxon>
        <taxon>Nematoda</taxon>
        <taxon>Chromadorea</taxon>
        <taxon>Rhabditida</taxon>
        <taxon>Tylenchina</taxon>
        <taxon>Panagrolaimomorpha</taxon>
        <taxon>Panagrolaimoidea</taxon>
        <taxon>Panagrolaimidae</taxon>
        <taxon>Panagrolaimus</taxon>
    </lineage>
</organism>
<dbReference type="WBParaSite" id="PDA_v2.g257.t1">
    <property type="protein sequence ID" value="PDA_v2.g257.t1"/>
    <property type="gene ID" value="PDA_v2.g257"/>
</dbReference>
<evidence type="ECO:0000313" key="2">
    <source>
        <dbReference type="WBParaSite" id="PDA_v2.g257.t1"/>
    </source>
</evidence>
<name>A0A914Q4C2_9BILA</name>
<reference evidence="2" key="1">
    <citation type="submission" date="2022-11" db="UniProtKB">
        <authorList>
            <consortium name="WormBaseParasite"/>
        </authorList>
    </citation>
    <scope>IDENTIFICATION</scope>
</reference>
<sequence>MGSEIGKAVFLDETKFEKYSLSALLLIGFTTSIHDKKRRHALAVLRRKLPKYRRQISAKKLEGYGYPSNAIELAFKRDSRLFENVEAIKTDSTPNISEVTQE</sequence>
<dbReference type="Proteomes" id="UP000887578">
    <property type="component" value="Unplaced"/>
</dbReference>
<evidence type="ECO:0000313" key="1">
    <source>
        <dbReference type="Proteomes" id="UP000887578"/>
    </source>
</evidence>
<keyword evidence="1" id="KW-1185">Reference proteome</keyword>